<keyword evidence="1" id="KW-0732">Signal</keyword>
<protein>
    <submittedName>
        <fullName evidence="2">Uncharacterized protein</fullName>
    </submittedName>
</protein>
<evidence type="ECO:0000256" key="1">
    <source>
        <dbReference type="SAM" id="SignalP"/>
    </source>
</evidence>
<dbReference type="EMBL" id="ACIL03000016">
    <property type="protein sequence ID" value="ESL02533.1"/>
    <property type="molecule type" value="Genomic_DNA"/>
</dbReference>
<sequence length="107" mass="11170">MVSKKVLCLTLALATSLSSFQAGVALANENGGKTATSNRNAVSSPVAGWEVQLKGEEEGKGSFIVMLKDNGNPAAAVTAFTDKVKSLGVEGKSKRFSIPNSREPCLR</sequence>
<gene>
    <name evidence="2" type="ORF">GCWU0000282_002669</name>
</gene>
<feature type="signal peptide" evidence="1">
    <location>
        <begin position="1"/>
        <end position="27"/>
    </location>
</feature>
<name>V2Y0M0_9FIRM</name>
<proteinExistence type="predicted"/>
<organism evidence="2 3">
    <name type="scientific">Catonella morbi ATCC 51271</name>
    <dbReference type="NCBI Taxonomy" id="592026"/>
    <lineage>
        <taxon>Bacteria</taxon>
        <taxon>Bacillati</taxon>
        <taxon>Bacillota</taxon>
        <taxon>Clostridia</taxon>
        <taxon>Lachnospirales</taxon>
        <taxon>Lachnospiraceae</taxon>
        <taxon>Catonella</taxon>
    </lineage>
</organism>
<reference evidence="2 3" key="1">
    <citation type="submission" date="2013-06" db="EMBL/GenBank/DDBJ databases">
        <authorList>
            <person name="Weinstock G."/>
            <person name="Sodergren E."/>
            <person name="Clifton S."/>
            <person name="Fulton L."/>
            <person name="Fulton B."/>
            <person name="Courtney L."/>
            <person name="Fronick C."/>
            <person name="Harrison M."/>
            <person name="Strong C."/>
            <person name="Farmer C."/>
            <person name="Delahaunty K."/>
            <person name="Markovic C."/>
            <person name="Hall O."/>
            <person name="Minx P."/>
            <person name="Tomlinson C."/>
            <person name="Mitreva M."/>
            <person name="Nelson J."/>
            <person name="Hou S."/>
            <person name="Wollam A."/>
            <person name="Pepin K.H."/>
            <person name="Johnson M."/>
            <person name="Bhonagiri V."/>
            <person name="Nash W.E."/>
            <person name="Warren W."/>
            <person name="Chinwalla A."/>
            <person name="Mardis E.R."/>
            <person name="Wilson R.K."/>
        </authorList>
    </citation>
    <scope>NUCLEOTIDE SEQUENCE [LARGE SCALE GENOMIC DNA]</scope>
    <source>
        <strain evidence="2 3">ATCC 51271</strain>
    </source>
</reference>
<evidence type="ECO:0000313" key="3">
    <source>
        <dbReference type="Proteomes" id="UP000018227"/>
    </source>
</evidence>
<accession>V2Y0M0</accession>
<keyword evidence="3" id="KW-1185">Reference proteome</keyword>
<feature type="chain" id="PRO_5004712464" evidence="1">
    <location>
        <begin position="28"/>
        <end position="107"/>
    </location>
</feature>
<evidence type="ECO:0000313" key="2">
    <source>
        <dbReference type="EMBL" id="ESL02533.1"/>
    </source>
</evidence>
<comment type="caution">
    <text evidence="2">The sequence shown here is derived from an EMBL/GenBank/DDBJ whole genome shotgun (WGS) entry which is preliminary data.</text>
</comment>
<dbReference type="AlphaFoldDB" id="V2Y0M0"/>
<dbReference type="HOGENOM" id="CLU_2205305_0_0_9"/>
<dbReference type="RefSeq" id="WP_023355515.1">
    <property type="nucleotide sequence ID" value="NZ_KI535369.1"/>
</dbReference>
<dbReference type="Proteomes" id="UP000018227">
    <property type="component" value="Unassembled WGS sequence"/>
</dbReference>